<accession>A0A517VMZ9</accession>
<gene>
    <name evidence="2" type="ORF">Pan161_60720</name>
</gene>
<name>A0A517VMZ9_9PLAN</name>
<sequence length="184" mass="20254">MRGSLIFASFALKKDTREKKTHLLRFACIGIVFCILYSSWFTSSRVGAPGLDFFTKIIWLNFWLVTLAGIGFFSTAITEEKEEETLPLLKLAGINALALLAGKSSVRALRVILLLMGQLPFLLLSVSLGGITPLQIYATLAAMIGYIILISNFALLCSVYAKRSGEAIALVLTALFFYFIFPTL</sequence>
<keyword evidence="1" id="KW-0812">Transmembrane</keyword>
<protein>
    <recommendedName>
        <fullName evidence="4">ABC-2 family transporter protein</fullName>
    </recommendedName>
</protein>
<evidence type="ECO:0000313" key="3">
    <source>
        <dbReference type="Proteomes" id="UP000316855"/>
    </source>
</evidence>
<evidence type="ECO:0008006" key="4">
    <source>
        <dbReference type="Google" id="ProtNLM"/>
    </source>
</evidence>
<dbReference type="EMBL" id="CP036343">
    <property type="protein sequence ID" value="QDT94376.1"/>
    <property type="molecule type" value="Genomic_DNA"/>
</dbReference>
<dbReference type="AlphaFoldDB" id="A0A517VMZ9"/>
<feature type="transmembrane region" description="Helical" evidence="1">
    <location>
        <begin position="164"/>
        <end position="181"/>
    </location>
</feature>
<reference evidence="2 3" key="1">
    <citation type="submission" date="2019-02" db="EMBL/GenBank/DDBJ databases">
        <title>Deep-cultivation of Planctomycetes and their phenomic and genomic characterization uncovers novel biology.</title>
        <authorList>
            <person name="Wiegand S."/>
            <person name="Jogler M."/>
            <person name="Boedeker C."/>
            <person name="Pinto D."/>
            <person name="Vollmers J."/>
            <person name="Rivas-Marin E."/>
            <person name="Kohn T."/>
            <person name="Peeters S.H."/>
            <person name="Heuer A."/>
            <person name="Rast P."/>
            <person name="Oberbeckmann S."/>
            <person name="Bunk B."/>
            <person name="Jeske O."/>
            <person name="Meyerdierks A."/>
            <person name="Storesund J.E."/>
            <person name="Kallscheuer N."/>
            <person name="Luecker S."/>
            <person name="Lage O.M."/>
            <person name="Pohl T."/>
            <person name="Merkel B.J."/>
            <person name="Hornburger P."/>
            <person name="Mueller R.-W."/>
            <person name="Bruemmer F."/>
            <person name="Labrenz M."/>
            <person name="Spormann A.M."/>
            <person name="Op den Camp H."/>
            <person name="Overmann J."/>
            <person name="Amann R."/>
            <person name="Jetten M.S.M."/>
            <person name="Mascher T."/>
            <person name="Medema M.H."/>
            <person name="Devos D.P."/>
            <person name="Kaster A.-K."/>
            <person name="Ovreas L."/>
            <person name="Rohde M."/>
            <person name="Galperin M.Y."/>
            <person name="Jogler C."/>
        </authorList>
    </citation>
    <scope>NUCLEOTIDE SEQUENCE [LARGE SCALE GENOMIC DNA]</scope>
    <source>
        <strain evidence="2 3">Pan161</strain>
    </source>
</reference>
<keyword evidence="1" id="KW-0472">Membrane</keyword>
<feature type="transmembrane region" description="Helical" evidence="1">
    <location>
        <begin position="53"/>
        <end position="73"/>
    </location>
</feature>
<evidence type="ECO:0000313" key="2">
    <source>
        <dbReference type="EMBL" id="QDT94376.1"/>
    </source>
</evidence>
<keyword evidence="1" id="KW-1133">Transmembrane helix</keyword>
<keyword evidence="3" id="KW-1185">Reference proteome</keyword>
<dbReference type="RefSeq" id="WP_145232280.1">
    <property type="nucleotide sequence ID" value="NZ_CP036343.1"/>
</dbReference>
<evidence type="ECO:0000256" key="1">
    <source>
        <dbReference type="SAM" id="Phobius"/>
    </source>
</evidence>
<proteinExistence type="predicted"/>
<organism evidence="2 3">
    <name type="scientific">Gimesia algae</name>
    <dbReference type="NCBI Taxonomy" id="2527971"/>
    <lineage>
        <taxon>Bacteria</taxon>
        <taxon>Pseudomonadati</taxon>
        <taxon>Planctomycetota</taxon>
        <taxon>Planctomycetia</taxon>
        <taxon>Planctomycetales</taxon>
        <taxon>Planctomycetaceae</taxon>
        <taxon>Gimesia</taxon>
    </lineage>
</organism>
<feature type="transmembrane region" description="Helical" evidence="1">
    <location>
        <begin position="136"/>
        <end position="157"/>
    </location>
</feature>
<feature type="transmembrane region" description="Helical" evidence="1">
    <location>
        <begin position="111"/>
        <end position="130"/>
    </location>
</feature>
<dbReference type="OrthoDB" id="240327at2"/>
<dbReference type="Proteomes" id="UP000316855">
    <property type="component" value="Chromosome"/>
</dbReference>
<dbReference type="KEGG" id="gax:Pan161_60720"/>
<feature type="transmembrane region" description="Helical" evidence="1">
    <location>
        <begin position="23"/>
        <end position="41"/>
    </location>
</feature>